<accession>A0A2P4QWD2</accession>
<feature type="region of interest" description="Disordered" evidence="1">
    <location>
        <begin position="57"/>
        <end position="91"/>
    </location>
</feature>
<evidence type="ECO:0000256" key="1">
    <source>
        <dbReference type="SAM" id="MobiDB-lite"/>
    </source>
</evidence>
<keyword evidence="3" id="KW-1185">Reference proteome</keyword>
<proteinExistence type="predicted"/>
<protein>
    <submittedName>
        <fullName evidence="2">Uncharacterized protein</fullName>
    </submittedName>
</protein>
<gene>
    <name evidence="2" type="ORF">GLOIN_2v1501242</name>
</gene>
<organism evidence="2 3">
    <name type="scientific">Rhizophagus irregularis (strain DAOM 181602 / DAOM 197198 / MUCL 43194)</name>
    <name type="common">Arbuscular mycorrhizal fungus</name>
    <name type="synonym">Glomus intraradices</name>
    <dbReference type="NCBI Taxonomy" id="747089"/>
    <lineage>
        <taxon>Eukaryota</taxon>
        <taxon>Fungi</taxon>
        <taxon>Fungi incertae sedis</taxon>
        <taxon>Mucoromycota</taxon>
        <taxon>Glomeromycotina</taxon>
        <taxon>Glomeromycetes</taxon>
        <taxon>Glomerales</taxon>
        <taxon>Glomeraceae</taxon>
        <taxon>Rhizophagus</taxon>
    </lineage>
</organism>
<dbReference type="AlphaFoldDB" id="A0A2P4QWD2"/>
<dbReference type="Pfam" id="PF25764">
    <property type="entry name" value="KIF21A_4th"/>
    <property type="match status" value="1"/>
</dbReference>
<evidence type="ECO:0000313" key="3">
    <source>
        <dbReference type="Proteomes" id="UP000018888"/>
    </source>
</evidence>
<reference evidence="2 3" key="1">
    <citation type="journal article" date="2013" name="Proc. Natl. Acad. Sci. U.S.A.">
        <title>Genome of an arbuscular mycorrhizal fungus provides insight into the oldest plant symbiosis.</title>
        <authorList>
            <person name="Tisserant E."/>
            <person name="Malbreil M."/>
            <person name="Kuo A."/>
            <person name="Kohler A."/>
            <person name="Symeonidi A."/>
            <person name="Balestrini R."/>
            <person name="Charron P."/>
            <person name="Duensing N."/>
            <person name="Frei Dit Frey N."/>
            <person name="Gianinazzi-Pearson V."/>
            <person name="Gilbert L.B."/>
            <person name="Handa Y."/>
            <person name="Herr J.R."/>
            <person name="Hijri M."/>
            <person name="Koul R."/>
            <person name="Kawaguchi M."/>
            <person name="Krajinski F."/>
            <person name="Lammers P.J."/>
            <person name="Masclaux F.G."/>
            <person name="Murat C."/>
            <person name="Morin E."/>
            <person name="Ndikumana S."/>
            <person name="Pagni M."/>
            <person name="Petitpierre D."/>
            <person name="Requena N."/>
            <person name="Rosikiewicz P."/>
            <person name="Riley R."/>
            <person name="Saito K."/>
            <person name="San Clemente H."/>
            <person name="Shapiro H."/>
            <person name="van Tuinen D."/>
            <person name="Becard G."/>
            <person name="Bonfante P."/>
            <person name="Paszkowski U."/>
            <person name="Shachar-Hill Y.Y."/>
            <person name="Tuskan G.A."/>
            <person name="Young P.W."/>
            <person name="Sanders I.R."/>
            <person name="Henrissat B."/>
            <person name="Rensing S.A."/>
            <person name="Grigoriev I.V."/>
            <person name="Corradi N."/>
            <person name="Roux C."/>
            <person name="Martin F."/>
        </authorList>
    </citation>
    <scope>NUCLEOTIDE SEQUENCE [LARGE SCALE GENOMIC DNA]</scope>
    <source>
        <strain evidence="2 3">DAOM 197198</strain>
    </source>
</reference>
<dbReference type="Proteomes" id="UP000018888">
    <property type="component" value="Unassembled WGS sequence"/>
</dbReference>
<reference evidence="2 3" key="2">
    <citation type="journal article" date="2018" name="New Phytol.">
        <title>High intraspecific genome diversity in the model arbuscular mycorrhizal symbiont Rhizophagus irregularis.</title>
        <authorList>
            <person name="Chen E.C.H."/>
            <person name="Morin E."/>
            <person name="Beaudet D."/>
            <person name="Noel J."/>
            <person name="Yildirir G."/>
            <person name="Ndikumana S."/>
            <person name="Charron P."/>
            <person name="St-Onge C."/>
            <person name="Giorgi J."/>
            <person name="Kruger M."/>
            <person name="Marton T."/>
            <person name="Ropars J."/>
            <person name="Grigoriev I.V."/>
            <person name="Hainaut M."/>
            <person name="Henrissat B."/>
            <person name="Roux C."/>
            <person name="Martin F."/>
            <person name="Corradi N."/>
        </authorList>
    </citation>
    <scope>NUCLEOTIDE SEQUENCE [LARGE SCALE GENOMIC DNA]</scope>
    <source>
        <strain evidence="2 3">DAOM 197198</strain>
    </source>
</reference>
<dbReference type="EMBL" id="AUPC02000007">
    <property type="protein sequence ID" value="POG81970.1"/>
    <property type="molecule type" value="Genomic_DNA"/>
</dbReference>
<evidence type="ECO:0000313" key="2">
    <source>
        <dbReference type="EMBL" id="POG81970.1"/>
    </source>
</evidence>
<comment type="caution">
    <text evidence="2">The sequence shown here is derived from an EMBL/GenBank/DDBJ whole genome shotgun (WGS) entry which is preliminary data.</text>
</comment>
<feature type="non-terminal residue" evidence="2">
    <location>
        <position position="91"/>
    </location>
</feature>
<name>A0A2P4QWD2_RHIID</name>
<sequence length="91" mass="11160">MKRLIREIGELRRKYNEATQSNTTSKNQNETILKNMRVQIEQLRGEKIRMMKRMKDEAERVRETTERNQREIQNLRRNLCRKEKAAQEQKK</sequence>